<proteinExistence type="predicted"/>
<evidence type="ECO:0000256" key="5">
    <source>
        <dbReference type="ARBA" id="ARBA00023004"/>
    </source>
</evidence>
<protein>
    <submittedName>
        <fullName evidence="8">4Fe-4S ferredoxin</fullName>
    </submittedName>
</protein>
<dbReference type="InterPro" id="IPR051555">
    <property type="entry name" value="FDH_Electron_Transfer_Unit"/>
</dbReference>
<keyword evidence="6" id="KW-0411">Iron-sulfur</keyword>
<dbReference type="Proteomes" id="UP000316360">
    <property type="component" value="Unassembled WGS sequence"/>
</dbReference>
<evidence type="ECO:0000259" key="7">
    <source>
        <dbReference type="Pfam" id="PF13247"/>
    </source>
</evidence>
<evidence type="ECO:0000256" key="6">
    <source>
        <dbReference type="ARBA" id="ARBA00023014"/>
    </source>
</evidence>
<evidence type="ECO:0000313" key="8">
    <source>
        <dbReference type="EMBL" id="TET13159.1"/>
    </source>
</evidence>
<dbReference type="GO" id="GO:0046872">
    <property type="term" value="F:metal ion binding"/>
    <property type="evidence" value="ECO:0007669"/>
    <property type="project" value="UniProtKB-KW"/>
</dbReference>
<keyword evidence="4" id="KW-0677">Repeat</keyword>
<comment type="subcellular location">
    <subcellularLocation>
        <location evidence="1">Cell envelope</location>
    </subcellularLocation>
</comment>
<evidence type="ECO:0000256" key="4">
    <source>
        <dbReference type="ARBA" id="ARBA00022737"/>
    </source>
</evidence>
<dbReference type="PANTHER" id="PTHR43545:SF4">
    <property type="entry name" value="IRON-SULFUR PROTEIN"/>
    <property type="match status" value="1"/>
</dbReference>
<dbReference type="Pfam" id="PF13247">
    <property type="entry name" value="Fer4_11"/>
    <property type="match status" value="1"/>
</dbReference>
<sequence length="77" mass="8659">WCILLCPFIVIVMKREGTAAIKCDLCLVRVKMGKQPACVEACPTGVLSFVKIEEVIKEKKRKFLVDFEKGEKSARGE</sequence>
<dbReference type="AlphaFoldDB" id="A0A523S5S5"/>
<keyword evidence="3" id="KW-0479">Metal-binding</keyword>
<name>A0A523S5S5_UNCAE</name>
<keyword evidence="2" id="KW-0004">4Fe-4S</keyword>
<evidence type="ECO:0000256" key="2">
    <source>
        <dbReference type="ARBA" id="ARBA00022485"/>
    </source>
</evidence>
<evidence type="ECO:0000313" key="9">
    <source>
        <dbReference type="Proteomes" id="UP000316360"/>
    </source>
</evidence>
<keyword evidence="5" id="KW-0408">Iron</keyword>
<dbReference type="EMBL" id="SOKJ01000024">
    <property type="protein sequence ID" value="TET13159.1"/>
    <property type="molecule type" value="Genomic_DNA"/>
</dbReference>
<feature type="domain" description="4Fe-4S ferredoxin-type" evidence="7">
    <location>
        <begin position="2"/>
        <end position="51"/>
    </location>
</feature>
<dbReference type="PANTHER" id="PTHR43545">
    <property type="entry name" value="FORMATE DEHYDROGENASE, NITRATE-INDUCIBLE, IRON-SULFUR SUBUNIT"/>
    <property type="match status" value="1"/>
</dbReference>
<dbReference type="GO" id="GO:0030313">
    <property type="term" value="C:cell envelope"/>
    <property type="evidence" value="ECO:0007669"/>
    <property type="project" value="UniProtKB-SubCell"/>
</dbReference>
<organism evidence="8 9">
    <name type="scientific">Aerophobetes bacterium</name>
    <dbReference type="NCBI Taxonomy" id="2030807"/>
    <lineage>
        <taxon>Bacteria</taxon>
        <taxon>Candidatus Aerophobota</taxon>
    </lineage>
</organism>
<dbReference type="SUPFAM" id="SSF54862">
    <property type="entry name" value="4Fe-4S ferredoxins"/>
    <property type="match status" value="1"/>
</dbReference>
<reference evidence="8 9" key="1">
    <citation type="submission" date="2019-03" db="EMBL/GenBank/DDBJ databases">
        <title>Metabolic potential of uncultured bacteria and archaea associated with petroleum seepage in deep-sea sediments.</title>
        <authorList>
            <person name="Dong X."/>
            <person name="Hubert C."/>
        </authorList>
    </citation>
    <scope>NUCLEOTIDE SEQUENCE [LARGE SCALE GENOMIC DNA]</scope>
    <source>
        <strain evidence="8">E44_bin7</strain>
    </source>
</reference>
<dbReference type="GO" id="GO:0051539">
    <property type="term" value="F:4 iron, 4 sulfur cluster binding"/>
    <property type="evidence" value="ECO:0007669"/>
    <property type="project" value="UniProtKB-KW"/>
</dbReference>
<dbReference type="Gene3D" id="3.30.70.20">
    <property type="match status" value="2"/>
</dbReference>
<gene>
    <name evidence="8" type="ORF">E3J84_00415</name>
</gene>
<comment type="caution">
    <text evidence="8">The sequence shown here is derived from an EMBL/GenBank/DDBJ whole genome shotgun (WGS) entry which is preliminary data.</text>
</comment>
<evidence type="ECO:0000256" key="3">
    <source>
        <dbReference type="ARBA" id="ARBA00022723"/>
    </source>
</evidence>
<feature type="non-terminal residue" evidence="8">
    <location>
        <position position="1"/>
    </location>
</feature>
<dbReference type="InterPro" id="IPR017896">
    <property type="entry name" value="4Fe4S_Fe-S-bd"/>
</dbReference>
<accession>A0A523S5S5</accession>
<evidence type="ECO:0000256" key="1">
    <source>
        <dbReference type="ARBA" id="ARBA00004196"/>
    </source>
</evidence>